<dbReference type="GO" id="GO:0008146">
    <property type="term" value="F:sulfotransferase activity"/>
    <property type="evidence" value="ECO:0007669"/>
    <property type="project" value="InterPro"/>
</dbReference>
<feature type="domain" description="Sulfotransferase" evidence="5">
    <location>
        <begin position="53"/>
        <end position="318"/>
    </location>
</feature>
<evidence type="ECO:0000256" key="3">
    <source>
        <dbReference type="RuleBase" id="RU361155"/>
    </source>
</evidence>
<dbReference type="EMBL" id="JAUJYN010000004">
    <property type="protein sequence ID" value="KAK1274603.1"/>
    <property type="molecule type" value="Genomic_DNA"/>
</dbReference>
<dbReference type="SUPFAM" id="SSF52540">
    <property type="entry name" value="P-loop containing nucleoside triphosphate hydrolases"/>
    <property type="match status" value="1"/>
</dbReference>
<sequence length="322" mass="36757">MEETEPYEDLIKSLPTDPFGGSPPPLHQYKGFWFRQLTLQGLLATHDYFIPLPSDVLLCSFQKTGTTWLKSLLFSIINRHSKDSLLSTNPHFLIPSLELQIYRGGKLCTPELLEKPSSSSRILSTHIPYQLLPPFVKDSDCKIVYIARNPKDFIVSLWHFMVSNRHHHPVSLQEAVDGICSGVFPGGPYFDHILGYWKESLESSSKRVFFVTYEDLKRDTAGHVRRLGEFLGCPFGVDDEQEVEEIVRICSFETMRNVEVNKNEEQLWANDERLIPRVTLSLKSLFRKGEVGDHVNHLTPEMIERIDEVAKERLSGSGLSLG</sequence>
<comment type="similarity">
    <text evidence="1 3">Belongs to the sulfotransferase 1 family.</text>
</comment>
<evidence type="ECO:0000256" key="1">
    <source>
        <dbReference type="ARBA" id="ARBA00005771"/>
    </source>
</evidence>
<keyword evidence="7" id="KW-1185">Reference proteome</keyword>
<dbReference type="Proteomes" id="UP001179952">
    <property type="component" value="Unassembled WGS sequence"/>
</dbReference>
<dbReference type="Gene3D" id="3.40.50.300">
    <property type="entry name" value="P-loop containing nucleotide triphosphate hydrolases"/>
    <property type="match status" value="1"/>
</dbReference>
<evidence type="ECO:0000256" key="4">
    <source>
        <dbReference type="SAM" id="MobiDB-lite"/>
    </source>
</evidence>
<evidence type="ECO:0000313" key="6">
    <source>
        <dbReference type="EMBL" id="KAK1274603.1"/>
    </source>
</evidence>
<comment type="caution">
    <text evidence="6">The sequence shown here is derived from an EMBL/GenBank/DDBJ whole genome shotgun (WGS) entry which is preliminary data.</text>
</comment>
<dbReference type="InterPro" id="IPR000863">
    <property type="entry name" value="Sulfotransferase_dom"/>
</dbReference>
<keyword evidence="2 3" id="KW-0808">Transferase</keyword>
<organism evidence="6 7">
    <name type="scientific">Acorus gramineus</name>
    <name type="common">Dwarf sweet flag</name>
    <dbReference type="NCBI Taxonomy" id="55184"/>
    <lineage>
        <taxon>Eukaryota</taxon>
        <taxon>Viridiplantae</taxon>
        <taxon>Streptophyta</taxon>
        <taxon>Embryophyta</taxon>
        <taxon>Tracheophyta</taxon>
        <taxon>Spermatophyta</taxon>
        <taxon>Magnoliopsida</taxon>
        <taxon>Liliopsida</taxon>
        <taxon>Acoraceae</taxon>
        <taxon>Acorus</taxon>
    </lineage>
</organism>
<reference evidence="6" key="2">
    <citation type="submission" date="2023-06" db="EMBL/GenBank/DDBJ databases">
        <authorList>
            <person name="Ma L."/>
            <person name="Liu K.-W."/>
            <person name="Li Z."/>
            <person name="Hsiao Y.-Y."/>
            <person name="Qi Y."/>
            <person name="Fu T."/>
            <person name="Tang G."/>
            <person name="Zhang D."/>
            <person name="Sun W.-H."/>
            <person name="Liu D.-K."/>
            <person name="Li Y."/>
            <person name="Chen G.-Z."/>
            <person name="Liu X.-D."/>
            <person name="Liao X.-Y."/>
            <person name="Jiang Y.-T."/>
            <person name="Yu X."/>
            <person name="Hao Y."/>
            <person name="Huang J."/>
            <person name="Zhao X.-W."/>
            <person name="Ke S."/>
            <person name="Chen Y.-Y."/>
            <person name="Wu W.-L."/>
            <person name="Hsu J.-L."/>
            <person name="Lin Y.-F."/>
            <person name="Huang M.-D."/>
            <person name="Li C.-Y."/>
            <person name="Huang L."/>
            <person name="Wang Z.-W."/>
            <person name="Zhao X."/>
            <person name="Zhong W.-Y."/>
            <person name="Peng D.-H."/>
            <person name="Ahmad S."/>
            <person name="Lan S."/>
            <person name="Zhang J.-S."/>
            <person name="Tsai W.-C."/>
            <person name="Van De Peer Y."/>
            <person name="Liu Z.-J."/>
        </authorList>
    </citation>
    <scope>NUCLEOTIDE SEQUENCE</scope>
    <source>
        <strain evidence="6">SCP</strain>
        <tissue evidence="6">Leaves</tissue>
    </source>
</reference>
<feature type="region of interest" description="Disordered" evidence="4">
    <location>
        <begin position="1"/>
        <end position="21"/>
    </location>
</feature>
<accession>A0AAV9BCY0</accession>
<evidence type="ECO:0000256" key="2">
    <source>
        <dbReference type="ARBA" id="ARBA00022679"/>
    </source>
</evidence>
<gene>
    <name evidence="6" type="ORF">QJS04_geneDACA023312</name>
</gene>
<name>A0AAV9BCY0_ACOGR</name>
<evidence type="ECO:0000259" key="5">
    <source>
        <dbReference type="Pfam" id="PF00685"/>
    </source>
</evidence>
<dbReference type="EC" id="2.8.2.-" evidence="3"/>
<protein>
    <recommendedName>
        <fullName evidence="3">Sulfotransferase</fullName>
        <ecNumber evidence="3">2.8.2.-</ecNumber>
    </recommendedName>
</protein>
<dbReference type="PANTHER" id="PTHR11783">
    <property type="entry name" value="SULFOTRANSFERASE SULT"/>
    <property type="match status" value="1"/>
</dbReference>
<dbReference type="AlphaFoldDB" id="A0AAV9BCY0"/>
<proteinExistence type="inferred from homology"/>
<reference evidence="6" key="1">
    <citation type="journal article" date="2023" name="Nat. Commun.">
        <title>Diploid and tetraploid genomes of Acorus and the evolution of monocots.</title>
        <authorList>
            <person name="Ma L."/>
            <person name="Liu K.W."/>
            <person name="Li Z."/>
            <person name="Hsiao Y.Y."/>
            <person name="Qi Y."/>
            <person name="Fu T."/>
            <person name="Tang G.D."/>
            <person name="Zhang D."/>
            <person name="Sun W.H."/>
            <person name="Liu D.K."/>
            <person name="Li Y."/>
            <person name="Chen G.Z."/>
            <person name="Liu X.D."/>
            <person name="Liao X.Y."/>
            <person name="Jiang Y.T."/>
            <person name="Yu X."/>
            <person name="Hao Y."/>
            <person name="Huang J."/>
            <person name="Zhao X.W."/>
            <person name="Ke S."/>
            <person name="Chen Y.Y."/>
            <person name="Wu W.L."/>
            <person name="Hsu J.L."/>
            <person name="Lin Y.F."/>
            <person name="Huang M.D."/>
            <person name="Li C.Y."/>
            <person name="Huang L."/>
            <person name="Wang Z.W."/>
            <person name="Zhao X."/>
            <person name="Zhong W.Y."/>
            <person name="Peng D.H."/>
            <person name="Ahmad S."/>
            <person name="Lan S."/>
            <person name="Zhang J.S."/>
            <person name="Tsai W.C."/>
            <person name="Van de Peer Y."/>
            <person name="Liu Z.J."/>
        </authorList>
    </citation>
    <scope>NUCLEOTIDE SEQUENCE</scope>
    <source>
        <strain evidence="6">SCP</strain>
    </source>
</reference>
<dbReference type="InterPro" id="IPR027417">
    <property type="entry name" value="P-loop_NTPase"/>
</dbReference>
<evidence type="ECO:0000313" key="7">
    <source>
        <dbReference type="Proteomes" id="UP001179952"/>
    </source>
</evidence>
<dbReference type="Pfam" id="PF00685">
    <property type="entry name" value="Sulfotransfer_1"/>
    <property type="match status" value="1"/>
</dbReference>